<protein>
    <submittedName>
        <fullName evidence="2">GNAT family N-acetyltransferase</fullName>
    </submittedName>
</protein>
<dbReference type="Pfam" id="PF13302">
    <property type="entry name" value="Acetyltransf_3"/>
    <property type="match status" value="1"/>
</dbReference>
<dbReference type="EMBL" id="VDUX01000001">
    <property type="protein sequence ID" value="TXL63275.1"/>
    <property type="molecule type" value="Genomic_DNA"/>
</dbReference>
<dbReference type="GO" id="GO:0016747">
    <property type="term" value="F:acyltransferase activity, transferring groups other than amino-acyl groups"/>
    <property type="evidence" value="ECO:0007669"/>
    <property type="project" value="InterPro"/>
</dbReference>
<sequence>MAQTVALIDRFVREWQEVGLSQWVVRDASGALLGLAGVVPRERWWNLGYRFTPSAWGRGLATDVSLEAITLARELRPDLPVITRSLANNPASGRVAERAGLRLAWRGPSTDGPERLVHADRDLDPDVLAALVELG</sequence>
<evidence type="ECO:0000259" key="1">
    <source>
        <dbReference type="PROSITE" id="PS51186"/>
    </source>
</evidence>
<organism evidence="2 3">
    <name type="scientific">Aeromicrobium terrae</name>
    <dbReference type="NCBI Taxonomy" id="2498846"/>
    <lineage>
        <taxon>Bacteria</taxon>
        <taxon>Bacillati</taxon>
        <taxon>Actinomycetota</taxon>
        <taxon>Actinomycetes</taxon>
        <taxon>Propionibacteriales</taxon>
        <taxon>Nocardioidaceae</taxon>
        <taxon>Aeromicrobium</taxon>
    </lineage>
</organism>
<dbReference type="InterPro" id="IPR016181">
    <property type="entry name" value="Acyl_CoA_acyltransferase"/>
</dbReference>
<reference evidence="2 3" key="1">
    <citation type="submission" date="2019-06" db="EMBL/GenBank/DDBJ databases">
        <title>Aeromicrobium sp. nov., isolated from a maize field.</title>
        <authorList>
            <person name="Lin S.-Y."/>
            <person name="Tsai C.-F."/>
            <person name="Young C.-C."/>
        </authorList>
    </citation>
    <scope>NUCLEOTIDE SEQUENCE [LARGE SCALE GENOMIC DNA]</scope>
    <source>
        <strain evidence="2 3">CC-CFT486</strain>
    </source>
</reference>
<dbReference type="SUPFAM" id="SSF55729">
    <property type="entry name" value="Acyl-CoA N-acyltransferases (Nat)"/>
    <property type="match status" value="1"/>
</dbReference>
<keyword evidence="2" id="KW-0808">Transferase</keyword>
<gene>
    <name evidence="2" type="ORF">FHP06_03345</name>
</gene>
<keyword evidence="3" id="KW-1185">Reference proteome</keyword>
<accession>A0A5C8NQX4</accession>
<dbReference type="Proteomes" id="UP000321571">
    <property type="component" value="Unassembled WGS sequence"/>
</dbReference>
<dbReference type="Gene3D" id="3.40.630.30">
    <property type="match status" value="1"/>
</dbReference>
<dbReference type="AlphaFoldDB" id="A0A5C8NQX4"/>
<evidence type="ECO:0000313" key="2">
    <source>
        <dbReference type="EMBL" id="TXL63275.1"/>
    </source>
</evidence>
<proteinExistence type="predicted"/>
<comment type="caution">
    <text evidence="2">The sequence shown here is derived from an EMBL/GenBank/DDBJ whole genome shotgun (WGS) entry which is preliminary data.</text>
</comment>
<dbReference type="PROSITE" id="PS51186">
    <property type="entry name" value="GNAT"/>
    <property type="match status" value="1"/>
</dbReference>
<name>A0A5C8NQX4_9ACTN</name>
<dbReference type="OrthoDB" id="3533156at2"/>
<dbReference type="InterPro" id="IPR000182">
    <property type="entry name" value="GNAT_dom"/>
</dbReference>
<feature type="domain" description="N-acetyltransferase" evidence="1">
    <location>
        <begin position="1"/>
        <end position="124"/>
    </location>
</feature>
<evidence type="ECO:0000313" key="3">
    <source>
        <dbReference type="Proteomes" id="UP000321571"/>
    </source>
</evidence>